<keyword evidence="11" id="KW-1185">Reference proteome</keyword>
<comment type="cofactor">
    <cofactor evidence="1">
        <name>adenosylcob(III)alamin</name>
        <dbReference type="ChEBI" id="CHEBI:18408"/>
    </cofactor>
</comment>
<dbReference type="SMART" id="SM00305">
    <property type="entry name" value="HintC"/>
    <property type="match status" value="1"/>
</dbReference>
<keyword evidence="6 8" id="KW-0215">Deoxyribonucleotide synthesis</keyword>
<dbReference type="InterPro" id="IPR004860">
    <property type="entry name" value="LAGLIDADG_dom"/>
</dbReference>
<dbReference type="EMBL" id="VUOD01000013">
    <property type="protein sequence ID" value="KAA2283957.1"/>
    <property type="molecule type" value="Genomic_DNA"/>
</dbReference>
<comment type="catalytic activity">
    <reaction evidence="8">
        <text>a 2'-deoxyribonucleoside 5'-diphosphate + [thioredoxin]-disulfide + H2O = a ribonucleoside 5'-diphosphate + [thioredoxin]-dithiol</text>
        <dbReference type="Rhea" id="RHEA:23252"/>
        <dbReference type="Rhea" id="RHEA-COMP:10698"/>
        <dbReference type="Rhea" id="RHEA-COMP:10700"/>
        <dbReference type="ChEBI" id="CHEBI:15377"/>
        <dbReference type="ChEBI" id="CHEBI:29950"/>
        <dbReference type="ChEBI" id="CHEBI:50058"/>
        <dbReference type="ChEBI" id="CHEBI:57930"/>
        <dbReference type="ChEBI" id="CHEBI:73316"/>
        <dbReference type="EC" id="1.17.4.1"/>
    </reaction>
</comment>
<evidence type="ECO:0000259" key="9">
    <source>
        <dbReference type="PROSITE" id="PS50819"/>
    </source>
</evidence>
<keyword evidence="7" id="KW-0170">Cobalt</keyword>
<protein>
    <recommendedName>
        <fullName evidence="8">Ribonucleoside-diphosphate reductase</fullName>
        <ecNumber evidence="8">1.17.4.1</ecNumber>
    </recommendedName>
</protein>
<evidence type="ECO:0000313" key="11">
    <source>
        <dbReference type="Proteomes" id="UP000322165"/>
    </source>
</evidence>
<dbReference type="SMART" id="SM00306">
    <property type="entry name" value="HintN"/>
    <property type="match status" value="1"/>
</dbReference>
<evidence type="ECO:0000256" key="2">
    <source>
        <dbReference type="ARBA" id="ARBA00022628"/>
    </source>
</evidence>
<proteinExistence type="inferred from homology"/>
<dbReference type="Pfam" id="PF14528">
    <property type="entry name" value="LAGLIDADG_3"/>
    <property type="match status" value="1"/>
</dbReference>
<reference evidence="10 11" key="2">
    <citation type="submission" date="2019-09" db="EMBL/GenBank/DDBJ databases">
        <authorList>
            <person name="Mazur A."/>
        </authorList>
    </citation>
    <scope>NUCLEOTIDE SEQUENCE [LARGE SCALE GENOMIC DNA]</scope>
    <source>
        <strain evidence="10 11">3729k</strain>
    </source>
</reference>
<comment type="caution">
    <text evidence="10">The sequence shown here is derived from an EMBL/GenBank/DDBJ whole genome shotgun (WGS) entry which is preliminary data.</text>
</comment>
<evidence type="ECO:0000256" key="4">
    <source>
        <dbReference type="ARBA" id="ARBA00023000"/>
    </source>
</evidence>
<dbReference type="SUPFAM" id="SSF51998">
    <property type="entry name" value="PFL-like glycyl radical enzymes"/>
    <property type="match status" value="1"/>
</dbReference>
<dbReference type="GO" id="GO:0009263">
    <property type="term" value="P:deoxyribonucleotide biosynthetic process"/>
    <property type="evidence" value="ECO:0007669"/>
    <property type="project" value="UniProtKB-KW"/>
</dbReference>
<keyword evidence="3" id="KW-0068">Autocatalytic cleavage</keyword>
<dbReference type="InterPro" id="IPR036844">
    <property type="entry name" value="Hint_dom_sf"/>
</dbReference>
<organism evidence="10 11">
    <name type="scientific">Arenimonas fontis</name>
    <dbReference type="NCBI Taxonomy" id="2608255"/>
    <lineage>
        <taxon>Bacteria</taxon>
        <taxon>Pseudomonadati</taxon>
        <taxon>Pseudomonadota</taxon>
        <taxon>Gammaproteobacteria</taxon>
        <taxon>Lysobacterales</taxon>
        <taxon>Lysobacteraceae</taxon>
        <taxon>Arenimonas</taxon>
    </lineage>
</organism>
<dbReference type="InterPro" id="IPR027434">
    <property type="entry name" value="Homing_endonucl"/>
</dbReference>
<evidence type="ECO:0000256" key="8">
    <source>
        <dbReference type="RuleBase" id="RU003410"/>
    </source>
</evidence>
<reference evidence="10 11" key="1">
    <citation type="submission" date="2019-09" db="EMBL/GenBank/DDBJ databases">
        <title>Arenimonas chukotkensis sp. nov., a bacterium isolated from Chukotka hot spring, Arctic region, Russia.</title>
        <authorList>
            <person name="Zayulina K.S."/>
            <person name="Prokofeva M.I."/>
            <person name="Elcheninov A.G."/>
            <person name="Novikov A."/>
            <person name="Kochetkova T.V."/>
            <person name="Kublanov I.V."/>
        </authorList>
    </citation>
    <scope>NUCLEOTIDE SEQUENCE [LARGE SCALE GENOMIC DNA]</scope>
    <source>
        <strain evidence="10 11">3729k</strain>
    </source>
</reference>
<dbReference type="PANTHER" id="PTHR43371:SF1">
    <property type="entry name" value="RIBONUCLEOSIDE-DIPHOSPHATE REDUCTASE"/>
    <property type="match status" value="1"/>
</dbReference>
<dbReference type="CDD" id="cd00081">
    <property type="entry name" value="Hint"/>
    <property type="match status" value="1"/>
</dbReference>
<dbReference type="InterPro" id="IPR006142">
    <property type="entry name" value="INTEIN"/>
</dbReference>
<dbReference type="GO" id="GO:0004748">
    <property type="term" value="F:ribonucleoside-diphosphate reductase activity, thioredoxin disulfide as acceptor"/>
    <property type="evidence" value="ECO:0007669"/>
    <property type="project" value="UniProtKB-EC"/>
</dbReference>
<dbReference type="AlphaFoldDB" id="A0A5B2Z7T3"/>
<dbReference type="Gene3D" id="2.170.16.10">
    <property type="entry name" value="Hedgehog/Intein (Hint) domain"/>
    <property type="match status" value="1"/>
</dbReference>
<dbReference type="RefSeq" id="WP_149861404.1">
    <property type="nucleotide sequence ID" value="NZ_VUOD01000013.1"/>
</dbReference>
<dbReference type="SUPFAM" id="SSF55608">
    <property type="entry name" value="Homing endonucleases"/>
    <property type="match status" value="1"/>
</dbReference>
<keyword evidence="4" id="KW-0651">Protein splicing</keyword>
<sequence length="1090" mass="121192">MSTVRLEAVKKKASREIEMQPASYDIWDKKYRLKTKKGEPVDATIDDTYKRVARALSEAEPTAEKQKYWYERFLWALRRGAIPAGRITSNAGALEHKPATSTINCTVSGTITDSMDDILAKVHEAGLTLKAGCGIGYEFSTLRPRGAYVSGAGAYTSGPLSFMDIYDKMCFTVSSAGGRRGAQMGTFDVSHPDVKEFIGAKREDGRLRQFNLSLLVTDEFMQAVEADGDWPLVFPVNVKEAGDVDLKDPAQVVWRDWPHTSNYVVREDGMVACRIYGHIKARQLWNRIMASTYDYAEPGFILIDRVNEMNNNWWCENIRATNPCVTADTWVQTGEGPRQVADLVGTPFLARVDGRDHATGSEGFFRTATKAVLRLQTVEGHALRLTADHRVRRVTQLSRWSVRTEWCEAGRLQPGDRVLLNDHRRGAEWPGAHGYDEGFLLGLLVGDGTLKADGAVLSAWTPAAAANAVGVAAPVALMEEALRCARALPHRSDFAGWSPVAGRGEFRLKSAALRDLAFSLGLEPGKKAITPALEKTSSDFHRGFLRGLFDADGSVQGSQDKGVSVRLAQSDLSRLEAAQRMLLRLGIASVIYRNRRPAGQAMLPDGRGGVRAYPTEAQHELVISGDNLAVFAERVGFADAAKAARLKAALSGYRRMLNRERFVATVEAVAEDGVEDVFDVQVPGINTFDANGLHAHNCGEQPLPPYGACLLGSVNLTKFVREPFTDNAHFDWEEYREVVRVFTRMLDNVVEINGLPLQQQRDEIMRKRRHGMGFLGLGSTLTMLRMRYGSGESVQFTEDVSREMALAGWEVALSLAREKGPAPIMDEEFTVTAEMLRKRPEMKRDGWKVGEKIKGRQLHALYSRYMQRVAEVAPDLVKELSEVGARFTHHSSIAPTGTISLSLANNASNGIEPSFAHHYSRNVIREGKKTKEKVEVYSYELLAYRTLVNPDAMPFASDEKSRLPDYFVSADDITPKEHVDIQAAAQKWVDSSISKTANVPTDYPYEDFKDIYMYAYRQGLKGCTTFRFNPAAFQGVLVKEQDLENTTYRFELEDGTVVEAKGNEEIEYDGEVHTAANLFDALKEGYYGKF</sequence>
<dbReference type="EC" id="1.17.4.1" evidence="8"/>
<comment type="function">
    <text evidence="8">Provides the precursors necessary for DNA synthesis. Catalyzes the biosynthesis of deoxyribonucleotides from the corresponding ribonucleotides.</text>
</comment>
<dbReference type="InterPro" id="IPR006141">
    <property type="entry name" value="Intein_N"/>
</dbReference>
<dbReference type="Gene3D" id="3.20.70.20">
    <property type="match status" value="2"/>
</dbReference>
<dbReference type="PROSITE" id="PS50819">
    <property type="entry name" value="INTEIN_ENDONUCLEASE"/>
    <property type="match status" value="1"/>
</dbReference>
<dbReference type="InterPro" id="IPR003587">
    <property type="entry name" value="Hint_dom_N"/>
</dbReference>
<dbReference type="Proteomes" id="UP000322165">
    <property type="component" value="Unassembled WGS sequence"/>
</dbReference>
<accession>A0A5B2Z7T3</accession>
<dbReference type="InterPro" id="IPR003586">
    <property type="entry name" value="Hint_dom_C"/>
</dbReference>
<evidence type="ECO:0000256" key="6">
    <source>
        <dbReference type="ARBA" id="ARBA00023116"/>
    </source>
</evidence>
<dbReference type="InterPro" id="IPR050862">
    <property type="entry name" value="RdRp_reductase_class-2"/>
</dbReference>
<dbReference type="PROSITE" id="PS50817">
    <property type="entry name" value="INTEIN_N_TER"/>
    <property type="match status" value="1"/>
</dbReference>
<dbReference type="PANTHER" id="PTHR43371">
    <property type="entry name" value="VITAMIN B12-DEPENDENT RIBONUCLEOTIDE REDUCTASE"/>
    <property type="match status" value="1"/>
</dbReference>
<name>A0A5B2Z7T3_9GAMM</name>
<evidence type="ECO:0000313" key="10">
    <source>
        <dbReference type="EMBL" id="KAA2283957.1"/>
    </source>
</evidence>
<keyword evidence="2" id="KW-0846">Cobalamin</keyword>
<evidence type="ECO:0000256" key="5">
    <source>
        <dbReference type="ARBA" id="ARBA00023002"/>
    </source>
</evidence>
<feature type="domain" description="DOD-type homing endonuclease" evidence="9">
    <location>
        <begin position="440"/>
        <end position="587"/>
    </location>
</feature>
<dbReference type="InterPro" id="IPR013509">
    <property type="entry name" value="RNR_lsu_N"/>
</dbReference>
<keyword evidence="5 8" id="KW-0560">Oxidoreductase</keyword>
<dbReference type="GO" id="GO:0031419">
    <property type="term" value="F:cobalamin binding"/>
    <property type="evidence" value="ECO:0007669"/>
    <property type="project" value="UniProtKB-KW"/>
</dbReference>
<evidence type="ECO:0000256" key="1">
    <source>
        <dbReference type="ARBA" id="ARBA00001922"/>
    </source>
</evidence>
<dbReference type="GO" id="GO:0004519">
    <property type="term" value="F:endonuclease activity"/>
    <property type="evidence" value="ECO:0007669"/>
    <property type="project" value="InterPro"/>
</dbReference>
<gene>
    <name evidence="10" type="ORF">F0415_11675</name>
</gene>
<dbReference type="PROSITE" id="PS50818">
    <property type="entry name" value="INTEIN_C_TER"/>
    <property type="match status" value="1"/>
</dbReference>
<dbReference type="GO" id="GO:0005524">
    <property type="term" value="F:ATP binding"/>
    <property type="evidence" value="ECO:0007669"/>
    <property type="project" value="InterPro"/>
</dbReference>
<evidence type="ECO:0000256" key="3">
    <source>
        <dbReference type="ARBA" id="ARBA00022813"/>
    </source>
</evidence>
<comment type="similarity">
    <text evidence="8">Belongs to the ribonucleoside diphosphate reductase large chain family.</text>
</comment>
<dbReference type="SUPFAM" id="SSF51294">
    <property type="entry name" value="Hedgehog/intein (Hint) domain"/>
    <property type="match status" value="1"/>
</dbReference>
<dbReference type="PRINTS" id="PR00379">
    <property type="entry name" value="INTEIN"/>
</dbReference>
<dbReference type="Pfam" id="PF00317">
    <property type="entry name" value="Ribonuc_red_lgN"/>
    <property type="match status" value="1"/>
</dbReference>
<dbReference type="InterPro" id="IPR004042">
    <property type="entry name" value="Intein_endonuc_central"/>
</dbReference>
<dbReference type="GO" id="GO:0016539">
    <property type="term" value="P:intein-mediated protein splicing"/>
    <property type="evidence" value="ECO:0007669"/>
    <property type="project" value="InterPro"/>
</dbReference>
<evidence type="ECO:0000256" key="7">
    <source>
        <dbReference type="ARBA" id="ARBA00023285"/>
    </source>
</evidence>
<dbReference type="Pfam" id="PF02867">
    <property type="entry name" value="Ribonuc_red_lgC"/>
    <property type="match status" value="1"/>
</dbReference>
<dbReference type="Gene3D" id="3.10.28.10">
    <property type="entry name" value="Homing endonucleases"/>
    <property type="match status" value="1"/>
</dbReference>
<dbReference type="InterPro" id="IPR000788">
    <property type="entry name" value="RNR_lg_C"/>
</dbReference>
<dbReference type="InterPro" id="IPR030934">
    <property type="entry name" value="Intein_C"/>
</dbReference>